<evidence type="ECO:0000313" key="2">
    <source>
        <dbReference type="EMBL" id="MCF1715183.1"/>
    </source>
</evidence>
<name>A0ABS9BHK0_9BACT</name>
<organism evidence="2 3">
    <name type="scientific">Flavihumibacter fluminis</name>
    <dbReference type="NCBI Taxonomy" id="2909236"/>
    <lineage>
        <taxon>Bacteria</taxon>
        <taxon>Pseudomonadati</taxon>
        <taxon>Bacteroidota</taxon>
        <taxon>Chitinophagia</taxon>
        <taxon>Chitinophagales</taxon>
        <taxon>Chitinophagaceae</taxon>
        <taxon>Flavihumibacter</taxon>
    </lineage>
</organism>
<feature type="transmembrane region" description="Helical" evidence="1">
    <location>
        <begin position="98"/>
        <end position="116"/>
    </location>
</feature>
<dbReference type="EMBL" id="JAKEVY010000003">
    <property type="protein sequence ID" value="MCF1715183.1"/>
    <property type="molecule type" value="Genomic_DNA"/>
</dbReference>
<protein>
    <submittedName>
        <fullName evidence="2">Uncharacterized protein</fullName>
    </submittedName>
</protein>
<keyword evidence="1" id="KW-0472">Membrane</keyword>
<reference evidence="2 3" key="1">
    <citation type="submission" date="2022-01" db="EMBL/GenBank/DDBJ databases">
        <title>Flavihumibacter sp. nov., isolated from sediment of a river.</title>
        <authorList>
            <person name="Liu H."/>
        </authorList>
    </citation>
    <scope>NUCLEOTIDE SEQUENCE [LARGE SCALE GENOMIC DNA]</scope>
    <source>
        <strain evidence="2 3">RY-1</strain>
    </source>
</reference>
<keyword evidence="1" id="KW-0812">Transmembrane</keyword>
<proteinExistence type="predicted"/>
<gene>
    <name evidence="2" type="ORF">L0U88_11155</name>
</gene>
<evidence type="ECO:0000256" key="1">
    <source>
        <dbReference type="SAM" id="Phobius"/>
    </source>
</evidence>
<keyword evidence="1" id="KW-1133">Transmembrane helix</keyword>
<evidence type="ECO:0000313" key="3">
    <source>
        <dbReference type="Proteomes" id="UP001200145"/>
    </source>
</evidence>
<sequence>MNDPKKLFLIDGMGAIGTASLLLLLPVLFPGIFGLPDPYTKLLGGIAICFAIYSLYNYVWFNPAKWKPLLKVISIANAVYCVISLGILLLHYQQITTIGWLYFMGEIAIIMLLVSWEMKVSSPS</sequence>
<accession>A0ABS9BHK0</accession>
<feature type="transmembrane region" description="Helical" evidence="1">
    <location>
        <begin position="7"/>
        <end position="33"/>
    </location>
</feature>
<comment type="caution">
    <text evidence="2">The sequence shown here is derived from an EMBL/GenBank/DDBJ whole genome shotgun (WGS) entry which is preliminary data.</text>
</comment>
<dbReference type="RefSeq" id="WP_234866138.1">
    <property type="nucleotide sequence ID" value="NZ_JAKEVY010000003.1"/>
</dbReference>
<feature type="transmembrane region" description="Helical" evidence="1">
    <location>
        <begin position="72"/>
        <end position="92"/>
    </location>
</feature>
<keyword evidence="3" id="KW-1185">Reference proteome</keyword>
<feature type="transmembrane region" description="Helical" evidence="1">
    <location>
        <begin position="39"/>
        <end position="60"/>
    </location>
</feature>
<dbReference type="Proteomes" id="UP001200145">
    <property type="component" value="Unassembled WGS sequence"/>
</dbReference>